<evidence type="ECO:0000313" key="13">
    <source>
        <dbReference type="Proteomes" id="UP000825935"/>
    </source>
</evidence>
<dbReference type="OrthoDB" id="10003593at2759"/>
<keyword evidence="6" id="KW-0813">Transport</keyword>
<dbReference type="GO" id="GO:0005634">
    <property type="term" value="C:nucleus"/>
    <property type="evidence" value="ECO:0007669"/>
    <property type="project" value="UniProtKB-SubCell"/>
</dbReference>
<evidence type="ECO:0000256" key="10">
    <source>
        <dbReference type="SAM" id="MobiDB-lite"/>
    </source>
</evidence>
<keyword evidence="13" id="KW-1185">Reference proteome</keyword>
<dbReference type="PANTHER" id="PTHR13403">
    <property type="entry name" value="SNURPORTIN1 RNUT1 PROTEIN RNA, U TRANSPORTER 1"/>
    <property type="match status" value="1"/>
</dbReference>
<evidence type="ECO:0000256" key="3">
    <source>
        <dbReference type="ARBA" id="ARBA00004496"/>
    </source>
</evidence>
<dbReference type="OMA" id="TDWHVFA"/>
<dbReference type="Proteomes" id="UP000825935">
    <property type="component" value="Chromosome 8"/>
</dbReference>
<evidence type="ECO:0000256" key="5">
    <source>
        <dbReference type="ARBA" id="ARBA00016034"/>
    </source>
</evidence>
<dbReference type="SUPFAM" id="SSF56091">
    <property type="entry name" value="DNA ligase/mRNA capping enzyme, catalytic domain"/>
    <property type="match status" value="1"/>
</dbReference>
<dbReference type="Pfam" id="PF21974">
    <property type="entry name" value="SPN1_m3Gcap_bd"/>
    <property type="match status" value="1"/>
</dbReference>
<dbReference type="AlphaFoldDB" id="A0A8T2UAB9"/>
<feature type="region of interest" description="Disordered" evidence="10">
    <location>
        <begin position="1"/>
        <end position="24"/>
    </location>
</feature>
<dbReference type="CDD" id="cd09232">
    <property type="entry name" value="Snurportin-1_C"/>
    <property type="match status" value="1"/>
</dbReference>
<dbReference type="PANTHER" id="PTHR13403:SF6">
    <property type="entry name" value="SNURPORTIN-1"/>
    <property type="match status" value="1"/>
</dbReference>
<accession>A0A8T2UAB9</accession>
<evidence type="ECO:0000313" key="12">
    <source>
        <dbReference type="EMBL" id="KAH7430545.1"/>
    </source>
</evidence>
<evidence type="ECO:0000256" key="4">
    <source>
        <dbReference type="ARBA" id="ARBA00007540"/>
    </source>
</evidence>
<protein>
    <recommendedName>
        <fullName evidence="5">Snurportin-1</fullName>
    </recommendedName>
</protein>
<sequence>MDNRLAKPEGRVHKRTISDQQKRRDIALKRQSQGRRDLQHHARQLVSLAVPPSSSSVFEEHGAVTGHQEAEAIDIQSSESSVFGHEVDVVAEKVEGWHGDQEEDAIGVVEATRLKGTKAREWFKHQFMIPEWMVDVPSHLRKDWYVMARPSGERCLVVSSNGTTVSRLRNGCIRHCFPSALPNGSRTRESIAASQVFCILDCIYHEPQKTYYIIDMMCWRGYSLYDCNYEFRHFWITSKLEETGVLGPTSKFHRYQFSIVPVFECGKAGFQAAYDGDVPFERDGCLFLNRHAHYVLGVTPLALLWKDPVSSRYHVDTDRIGNVPAYQQIVLELQDDGTVATCDQPGVVLGSMPQDFLLKNKEHLQAGMLLKFTIGDKGLSILDGKPVTADIHYQGLANRFRAGADSVSKVLFQYAARHCPLAFSDILAAIEASDDEMDI</sequence>
<evidence type="ECO:0000256" key="7">
    <source>
        <dbReference type="ARBA" id="ARBA00022490"/>
    </source>
</evidence>
<evidence type="ECO:0000256" key="6">
    <source>
        <dbReference type="ARBA" id="ARBA00022448"/>
    </source>
</evidence>
<comment type="subcellular location">
    <subcellularLocation>
        <location evidence="3">Cytoplasm</location>
    </subcellularLocation>
    <subcellularLocation>
        <location evidence="2">Nucleus</location>
    </subcellularLocation>
</comment>
<dbReference type="InterPro" id="IPR017336">
    <property type="entry name" value="Snurportin-1"/>
</dbReference>
<dbReference type="GO" id="GO:0061015">
    <property type="term" value="P:snRNA import into nucleus"/>
    <property type="evidence" value="ECO:0007669"/>
    <property type="project" value="InterPro"/>
</dbReference>
<evidence type="ECO:0000259" key="11">
    <source>
        <dbReference type="Pfam" id="PF21974"/>
    </source>
</evidence>
<keyword evidence="7" id="KW-0963">Cytoplasm</keyword>
<evidence type="ECO:0000256" key="2">
    <source>
        <dbReference type="ARBA" id="ARBA00004123"/>
    </source>
</evidence>
<comment type="similarity">
    <text evidence="4">Belongs to the snurportin family.</text>
</comment>
<dbReference type="GO" id="GO:0003723">
    <property type="term" value="F:RNA binding"/>
    <property type="evidence" value="ECO:0007669"/>
    <property type="project" value="UniProtKB-KW"/>
</dbReference>
<keyword evidence="8" id="KW-0694">RNA-binding</keyword>
<organism evidence="12 13">
    <name type="scientific">Ceratopteris richardii</name>
    <name type="common">Triangle waterfern</name>
    <dbReference type="NCBI Taxonomy" id="49495"/>
    <lineage>
        <taxon>Eukaryota</taxon>
        <taxon>Viridiplantae</taxon>
        <taxon>Streptophyta</taxon>
        <taxon>Embryophyta</taxon>
        <taxon>Tracheophyta</taxon>
        <taxon>Polypodiopsida</taxon>
        <taxon>Polypodiidae</taxon>
        <taxon>Polypodiales</taxon>
        <taxon>Pteridineae</taxon>
        <taxon>Pteridaceae</taxon>
        <taxon>Parkerioideae</taxon>
        <taxon>Ceratopteris</taxon>
    </lineage>
</organism>
<evidence type="ECO:0000256" key="1">
    <source>
        <dbReference type="ARBA" id="ARBA00003975"/>
    </source>
</evidence>
<keyword evidence="9" id="KW-0539">Nucleus</keyword>
<dbReference type="Gene3D" id="3.30.470.30">
    <property type="entry name" value="DNA ligase/mRNA capping enzyme"/>
    <property type="match status" value="1"/>
</dbReference>
<dbReference type="GO" id="GO:0005737">
    <property type="term" value="C:cytoplasm"/>
    <property type="evidence" value="ECO:0007669"/>
    <property type="project" value="UniProtKB-SubCell"/>
</dbReference>
<comment type="caution">
    <text evidence="12">The sequence shown here is derived from an EMBL/GenBank/DDBJ whole genome shotgun (WGS) entry which is preliminary data.</text>
</comment>
<feature type="domain" description="Snurportin-1 m3G cap-binding" evidence="11">
    <location>
        <begin position="126"/>
        <end position="303"/>
    </location>
</feature>
<name>A0A8T2UAB9_CERRI</name>
<evidence type="ECO:0000256" key="9">
    <source>
        <dbReference type="ARBA" id="ARBA00023242"/>
    </source>
</evidence>
<dbReference type="EMBL" id="CM035413">
    <property type="protein sequence ID" value="KAH7430545.1"/>
    <property type="molecule type" value="Genomic_DNA"/>
</dbReference>
<reference evidence="12" key="1">
    <citation type="submission" date="2021-08" db="EMBL/GenBank/DDBJ databases">
        <title>WGS assembly of Ceratopteris richardii.</title>
        <authorList>
            <person name="Marchant D.B."/>
            <person name="Chen G."/>
            <person name="Jenkins J."/>
            <person name="Shu S."/>
            <person name="Leebens-Mack J."/>
            <person name="Grimwood J."/>
            <person name="Schmutz J."/>
            <person name="Soltis P."/>
            <person name="Soltis D."/>
            <person name="Chen Z.-H."/>
        </authorList>
    </citation>
    <scope>NUCLEOTIDE SEQUENCE</scope>
    <source>
        <strain evidence="12">Whitten #5841</strain>
        <tissue evidence="12">Leaf</tissue>
    </source>
</reference>
<comment type="function">
    <text evidence="1">Functions as an U snRNP-specific nuclear import adapter. Involved in the trimethylguanosine (m3G)-cap-dependent nuclear import of U snRNPs. Binds specifically to the terminal m3G-cap U snRNAs.</text>
</comment>
<gene>
    <name evidence="12" type="ORF">KP509_08G003400</name>
</gene>
<evidence type="ECO:0000256" key="8">
    <source>
        <dbReference type="ARBA" id="ARBA00022884"/>
    </source>
</evidence>
<dbReference type="InterPro" id="IPR047857">
    <property type="entry name" value="Snurportin1_C"/>
</dbReference>
<proteinExistence type="inferred from homology"/>